<sequence length="104" mass="11069">MTWAVVVPDLATASPTDLPYSVSTPDLISSAVDGALTVLADAAHRGLRDPLPPSLRSRLTEVADDLDRVGLRTASGLVRAFTEHPASASWLAAHLRVLVTSERR</sequence>
<name>A0A428ZRW0_KIBAR</name>
<evidence type="ECO:0000313" key="2">
    <source>
        <dbReference type="Proteomes" id="UP000287547"/>
    </source>
</evidence>
<dbReference type="OrthoDB" id="242553at2"/>
<dbReference type="EMBL" id="QHKI01000002">
    <property type="protein sequence ID" value="RSM90798.1"/>
    <property type="molecule type" value="Genomic_DNA"/>
</dbReference>
<proteinExistence type="predicted"/>
<organism evidence="1 2">
    <name type="scientific">Kibdelosporangium aridum</name>
    <dbReference type="NCBI Taxonomy" id="2030"/>
    <lineage>
        <taxon>Bacteria</taxon>
        <taxon>Bacillati</taxon>
        <taxon>Actinomycetota</taxon>
        <taxon>Actinomycetes</taxon>
        <taxon>Pseudonocardiales</taxon>
        <taxon>Pseudonocardiaceae</taxon>
        <taxon>Kibdelosporangium</taxon>
    </lineage>
</organism>
<comment type="caution">
    <text evidence="1">The sequence shown here is derived from an EMBL/GenBank/DDBJ whole genome shotgun (WGS) entry which is preliminary data.</text>
</comment>
<accession>A0A428ZRW0</accession>
<dbReference type="AlphaFoldDB" id="A0A428ZRW0"/>
<dbReference type="RefSeq" id="WP_037271159.1">
    <property type="nucleotide sequence ID" value="NZ_QHKI01000002.1"/>
</dbReference>
<reference evidence="1 2" key="1">
    <citation type="submission" date="2018-05" db="EMBL/GenBank/DDBJ databases">
        <title>Evolution of GPA BGCs.</title>
        <authorList>
            <person name="Waglechner N."/>
            <person name="Wright G.D."/>
        </authorList>
    </citation>
    <scope>NUCLEOTIDE SEQUENCE [LARGE SCALE GENOMIC DNA]</scope>
    <source>
        <strain evidence="1 2">A82846</strain>
    </source>
</reference>
<dbReference type="Proteomes" id="UP000287547">
    <property type="component" value="Unassembled WGS sequence"/>
</dbReference>
<evidence type="ECO:0000313" key="1">
    <source>
        <dbReference type="EMBL" id="RSM90798.1"/>
    </source>
</evidence>
<gene>
    <name evidence="1" type="ORF">DMH04_04940</name>
</gene>
<protein>
    <submittedName>
        <fullName evidence="1">Uncharacterized protein</fullName>
    </submittedName>
</protein>